<dbReference type="EMBL" id="VSSQ01000019">
    <property type="protein sequence ID" value="MPL62848.1"/>
    <property type="molecule type" value="Genomic_DNA"/>
</dbReference>
<dbReference type="Pfam" id="PF03190">
    <property type="entry name" value="Thioredox_DsbH"/>
    <property type="match status" value="1"/>
</dbReference>
<dbReference type="PANTHER" id="PTHR42899">
    <property type="entry name" value="SPERMATOGENESIS-ASSOCIATED PROTEIN 20"/>
    <property type="match status" value="1"/>
</dbReference>
<dbReference type="InterPro" id="IPR008928">
    <property type="entry name" value="6-hairpin_glycosidase_sf"/>
</dbReference>
<proteinExistence type="predicted"/>
<feature type="domain" description="Spermatogenesis-associated protein 20-like TRX" evidence="1">
    <location>
        <begin position="14"/>
        <end position="168"/>
    </location>
</feature>
<protein>
    <recommendedName>
        <fullName evidence="1">Spermatogenesis-associated protein 20-like TRX domain-containing protein</fullName>
    </recommendedName>
</protein>
<dbReference type="InterPro" id="IPR024705">
    <property type="entry name" value="Ssp411"/>
</dbReference>
<dbReference type="Gene3D" id="3.40.30.10">
    <property type="entry name" value="Glutaredoxin"/>
    <property type="match status" value="1"/>
</dbReference>
<accession>A0A644T7F0</accession>
<dbReference type="SUPFAM" id="SSF52833">
    <property type="entry name" value="Thioredoxin-like"/>
    <property type="match status" value="1"/>
</dbReference>
<name>A0A644T7F0_9ZZZZ</name>
<organism evidence="2">
    <name type="scientific">bioreactor metagenome</name>
    <dbReference type="NCBI Taxonomy" id="1076179"/>
    <lineage>
        <taxon>unclassified sequences</taxon>
        <taxon>metagenomes</taxon>
        <taxon>ecological metagenomes</taxon>
    </lineage>
</organism>
<dbReference type="SUPFAM" id="SSF48208">
    <property type="entry name" value="Six-hairpin glycosidases"/>
    <property type="match status" value="1"/>
</dbReference>
<dbReference type="InterPro" id="IPR004879">
    <property type="entry name" value="Ssp411-like_TRX"/>
</dbReference>
<evidence type="ECO:0000313" key="2">
    <source>
        <dbReference type="EMBL" id="MPL62848.1"/>
    </source>
</evidence>
<reference evidence="2" key="1">
    <citation type="submission" date="2019-08" db="EMBL/GenBank/DDBJ databases">
        <authorList>
            <person name="Kucharzyk K."/>
            <person name="Murdoch R.W."/>
            <person name="Higgins S."/>
            <person name="Loffler F."/>
        </authorList>
    </citation>
    <scope>NUCLEOTIDE SEQUENCE</scope>
</reference>
<dbReference type="Gene3D" id="1.50.10.20">
    <property type="match status" value="1"/>
</dbReference>
<dbReference type="PANTHER" id="PTHR42899:SF1">
    <property type="entry name" value="SPERMATOGENESIS-ASSOCIATED PROTEIN 20"/>
    <property type="match status" value="1"/>
</dbReference>
<dbReference type="CDD" id="cd02955">
    <property type="entry name" value="SSP411"/>
    <property type="match status" value="1"/>
</dbReference>
<dbReference type="InterPro" id="IPR036249">
    <property type="entry name" value="Thioredoxin-like_sf"/>
</dbReference>
<evidence type="ECO:0000259" key="1">
    <source>
        <dbReference type="Pfam" id="PF03190"/>
    </source>
</evidence>
<comment type="caution">
    <text evidence="2">The sequence shown here is derived from an EMBL/GenBank/DDBJ whole genome shotgun (WGS) entry which is preliminary data.</text>
</comment>
<dbReference type="GO" id="GO:0005975">
    <property type="term" value="P:carbohydrate metabolic process"/>
    <property type="evidence" value="ECO:0007669"/>
    <property type="project" value="InterPro"/>
</dbReference>
<gene>
    <name evidence="2" type="ORF">SDC9_08468</name>
</gene>
<sequence>MNLKNIKNKNTKPNSLINETSPYLLQHAYNPVDWHPWNEETFSLAKKENKPIFLSIGYSTCHWCHVMEKESFEDEEVANILNENFISIKVDREEMPSVDSMYMESAIIFTGNGGWPLTVLIDSDKKPFFAGTYYPKISLIRILTDIADTWKNNPKKLKNIANDILNDLKNLNSSNDLEKNNKLNKKIDDNLDIANEGIESILNYDIIEKTFEDLKSRFDDLFGGFGYSPKFPSAQNILFLNRYYFQTEDSEAKMMAEKTLDGMFNGGIFDHIGGGFSRYSVDRKWLVPHFEKMMYDNGILAMAYLEAGLLYNKKYLKVAKKILNYCFKEMLGDCGFYTAQDADSEGKEGKYYLFTINDIRTVLGSSDSEKFCKLFDITKNGNFEMKNIPNLIKTFYNNKEEYNKIFENSYNKNIHDDLSFDSFIEDTTKKLYEFRLSRTPPFKDEKNLAFVNGLMIATLSIGSNILKEEFYIEKAEEIGDFILNNLIQDGRLYTSYKDGKIRNKGVLDDYAYVIWGFIELFQVTLNNKWLSSAEKLMDDMIKLFFEEGSLYLSGVDSDDLPIRTKNIYDGAIPSGNNISIINLMKLFSITGNYNYKNIFEKIIANLKEDIEKNPLAFITLISGLIYDQSGGIHINLFLDSDNENVHNLIKEKLGFWSPFLTVSLFENNSKSDENKISICENMVCKPDKKIDDFSFKDIDSKIIKLD</sequence>
<dbReference type="AlphaFoldDB" id="A0A644T7F0"/>
<dbReference type="PIRSF" id="PIRSF006402">
    <property type="entry name" value="UCP006402_thioredoxin"/>
    <property type="match status" value="1"/>
</dbReference>